<protein>
    <submittedName>
        <fullName evidence="4">Uncharacterized protein</fullName>
    </submittedName>
</protein>
<name>A0A8S3ADG6_9BILA</name>
<evidence type="ECO:0000313" key="5">
    <source>
        <dbReference type="Proteomes" id="UP000681720"/>
    </source>
</evidence>
<dbReference type="Proteomes" id="UP000681720">
    <property type="component" value="Unassembled WGS sequence"/>
</dbReference>
<evidence type="ECO:0000256" key="1">
    <source>
        <dbReference type="SAM" id="MobiDB-lite"/>
    </source>
</evidence>
<dbReference type="EMBL" id="CAJOBH010094558">
    <property type="protein sequence ID" value="CAF4582976.1"/>
    <property type="molecule type" value="Genomic_DNA"/>
</dbReference>
<dbReference type="Proteomes" id="UP000681967">
    <property type="component" value="Unassembled WGS sequence"/>
</dbReference>
<evidence type="ECO:0000313" key="4">
    <source>
        <dbReference type="EMBL" id="CAF4716285.1"/>
    </source>
</evidence>
<proteinExistence type="predicted"/>
<sequence>NSRSIIGQPPRQQPPPDILPLSAVRLSQQTTPFDSTLNQSSSTNNSSNDFQSLFSSFFS</sequence>
<feature type="compositionally biased region" description="Low complexity" evidence="1">
    <location>
        <begin position="34"/>
        <end position="52"/>
    </location>
</feature>
<feature type="non-terminal residue" evidence="4">
    <location>
        <position position="59"/>
    </location>
</feature>
<dbReference type="EMBL" id="CAJOBH010090873">
    <property type="protein sequence ID" value="CAF4564569.1"/>
    <property type="molecule type" value="Genomic_DNA"/>
</dbReference>
<feature type="region of interest" description="Disordered" evidence="1">
    <location>
        <begin position="26"/>
        <end position="59"/>
    </location>
</feature>
<dbReference type="AlphaFoldDB" id="A0A8S3ADG6"/>
<accession>A0A8S3ADG6</accession>
<organism evidence="4 5">
    <name type="scientific">Rotaria magnacalcarata</name>
    <dbReference type="NCBI Taxonomy" id="392030"/>
    <lineage>
        <taxon>Eukaryota</taxon>
        <taxon>Metazoa</taxon>
        <taxon>Spiralia</taxon>
        <taxon>Gnathifera</taxon>
        <taxon>Rotifera</taxon>
        <taxon>Eurotatoria</taxon>
        <taxon>Bdelloidea</taxon>
        <taxon>Philodinida</taxon>
        <taxon>Philodinidae</taxon>
        <taxon>Rotaria</taxon>
    </lineage>
</organism>
<dbReference type="EMBL" id="CAJOBJ010129888">
    <property type="protein sequence ID" value="CAF4716285.1"/>
    <property type="molecule type" value="Genomic_DNA"/>
</dbReference>
<feature type="non-terminal residue" evidence="4">
    <location>
        <position position="1"/>
    </location>
</feature>
<reference evidence="4" key="1">
    <citation type="submission" date="2021-02" db="EMBL/GenBank/DDBJ databases">
        <authorList>
            <person name="Nowell W R."/>
        </authorList>
    </citation>
    <scope>NUCLEOTIDE SEQUENCE</scope>
</reference>
<evidence type="ECO:0000313" key="3">
    <source>
        <dbReference type="EMBL" id="CAF4582976.1"/>
    </source>
</evidence>
<comment type="caution">
    <text evidence="4">The sequence shown here is derived from an EMBL/GenBank/DDBJ whole genome shotgun (WGS) entry which is preliminary data.</text>
</comment>
<evidence type="ECO:0000313" key="2">
    <source>
        <dbReference type="EMBL" id="CAF4564569.1"/>
    </source>
</evidence>
<gene>
    <name evidence="2" type="ORF">BYL167_LOCUS38654</name>
    <name evidence="3" type="ORF">BYL167_LOCUS39387</name>
    <name evidence="4" type="ORF">GIL414_LOCUS43658</name>
</gene>